<name>A0A0A5GKZ0_9BACI</name>
<dbReference type="PANTHER" id="PTHR43280">
    <property type="entry name" value="ARAC-FAMILY TRANSCRIPTIONAL REGULATOR"/>
    <property type="match status" value="1"/>
</dbReference>
<organism evidence="5 6">
    <name type="scientific">Pontibacillus halophilus JSM 076056 = DSM 19796</name>
    <dbReference type="NCBI Taxonomy" id="1385510"/>
    <lineage>
        <taxon>Bacteria</taxon>
        <taxon>Bacillati</taxon>
        <taxon>Bacillota</taxon>
        <taxon>Bacilli</taxon>
        <taxon>Bacillales</taxon>
        <taxon>Bacillaceae</taxon>
        <taxon>Pontibacillus</taxon>
    </lineage>
</organism>
<dbReference type="PRINTS" id="PR00032">
    <property type="entry name" value="HTHARAC"/>
</dbReference>
<dbReference type="RefSeq" id="WP_026800236.1">
    <property type="nucleotide sequence ID" value="NZ_AULI01000007.1"/>
</dbReference>
<protein>
    <submittedName>
        <fullName evidence="5">AraC family transcriptional regulator</fullName>
    </submittedName>
</protein>
<dbReference type="InterPro" id="IPR037923">
    <property type="entry name" value="HTH-like"/>
</dbReference>
<dbReference type="SUPFAM" id="SSF51215">
    <property type="entry name" value="Regulatory protein AraC"/>
    <property type="match status" value="1"/>
</dbReference>
<dbReference type="InterPro" id="IPR018062">
    <property type="entry name" value="HTH_AraC-typ_CS"/>
</dbReference>
<evidence type="ECO:0000256" key="1">
    <source>
        <dbReference type="ARBA" id="ARBA00023015"/>
    </source>
</evidence>
<dbReference type="CDD" id="cd02208">
    <property type="entry name" value="cupin_RmlC-like"/>
    <property type="match status" value="1"/>
</dbReference>
<dbReference type="PANTHER" id="PTHR43280:SF30">
    <property type="entry name" value="MMSAB OPERON REGULATORY PROTEIN"/>
    <property type="match status" value="1"/>
</dbReference>
<dbReference type="InterPro" id="IPR018060">
    <property type="entry name" value="HTH_AraC"/>
</dbReference>
<dbReference type="PROSITE" id="PS01124">
    <property type="entry name" value="HTH_ARAC_FAMILY_2"/>
    <property type="match status" value="1"/>
</dbReference>
<keyword evidence="1" id="KW-0805">Transcription regulation</keyword>
<keyword evidence="2" id="KW-0238">DNA-binding</keyword>
<dbReference type="Gene3D" id="2.60.120.10">
    <property type="entry name" value="Jelly Rolls"/>
    <property type="match status" value="1"/>
</dbReference>
<evidence type="ECO:0000313" key="5">
    <source>
        <dbReference type="EMBL" id="KGX92649.1"/>
    </source>
</evidence>
<dbReference type="Pfam" id="PF12833">
    <property type="entry name" value="HTH_18"/>
    <property type="match status" value="1"/>
</dbReference>
<feature type="domain" description="HTH araC/xylS-type" evidence="4">
    <location>
        <begin position="185"/>
        <end position="283"/>
    </location>
</feature>
<dbReference type="InterPro" id="IPR014710">
    <property type="entry name" value="RmlC-like_jellyroll"/>
</dbReference>
<dbReference type="InterPro" id="IPR003313">
    <property type="entry name" value="AraC-bd"/>
</dbReference>
<dbReference type="PROSITE" id="PS00041">
    <property type="entry name" value="HTH_ARAC_FAMILY_1"/>
    <property type="match status" value="1"/>
</dbReference>
<comment type="caution">
    <text evidence="5">The sequence shown here is derived from an EMBL/GenBank/DDBJ whole genome shotgun (WGS) entry which is preliminary data.</text>
</comment>
<dbReference type="GO" id="GO:0043565">
    <property type="term" value="F:sequence-specific DNA binding"/>
    <property type="evidence" value="ECO:0007669"/>
    <property type="project" value="InterPro"/>
</dbReference>
<dbReference type="GO" id="GO:0003700">
    <property type="term" value="F:DNA-binding transcription factor activity"/>
    <property type="evidence" value="ECO:0007669"/>
    <property type="project" value="InterPro"/>
</dbReference>
<keyword evidence="3" id="KW-0804">Transcription</keyword>
<dbReference type="eggNOG" id="COG2207">
    <property type="taxonomic scope" value="Bacteria"/>
</dbReference>
<dbReference type="InterPro" id="IPR009057">
    <property type="entry name" value="Homeodomain-like_sf"/>
</dbReference>
<dbReference type="STRING" id="1385510.GCA_000425205_01832"/>
<evidence type="ECO:0000256" key="3">
    <source>
        <dbReference type="ARBA" id="ARBA00023163"/>
    </source>
</evidence>
<evidence type="ECO:0000313" key="6">
    <source>
        <dbReference type="Proteomes" id="UP000030528"/>
    </source>
</evidence>
<dbReference type="Pfam" id="PF02311">
    <property type="entry name" value="AraC_binding"/>
    <property type="match status" value="1"/>
</dbReference>
<dbReference type="AlphaFoldDB" id="A0A0A5GKZ0"/>
<accession>A0A0A5GKZ0</accession>
<dbReference type="Gene3D" id="1.10.10.60">
    <property type="entry name" value="Homeodomain-like"/>
    <property type="match status" value="2"/>
</dbReference>
<dbReference type="Proteomes" id="UP000030528">
    <property type="component" value="Unassembled WGS sequence"/>
</dbReference>
<evidence type="ECO:0000256" key="2">
    <source>
        <dbReference type="ARBA" id="ARBA00023125"/>
    </source>
</evidence>
<evidence type="ECO:0000259" key="4">
    <source>
        <dbReference type="PROSITE" id="PS01124"/>
    </source>
</evidence>
<gene>
    <name evidence="5" type="ORF">N781_15120</name>
</gene>
<dbReference type="SMART" id="SM00342">
    <property type="entry name" value="HTH_ARAC"/>
    <property type="match status" value="1"/>
</dbReference>
<dbReference type="EMBL" id="AVPE01000005">
    <property type="protein sequence ID" value="KGX92649.1"/>
    <property type="molecule type" value="Genomic_DNA"/>
</dbReference>
<reference evidence="5 6" key="1">
    <citation type="submission" date="2013-08" db="EMBL/GenBank/DDBJ databases">
        <authorList>
            <person name="Huang J."/>
            <person name="Wang G."/>
        </authorList>
    </citation>
    <scope>NUCLEOTIDE SEQUENCE [LARGE SCALE GENOMIC DNA]</scope>
    <source>
        <strain evidence="5 6">JSM 076056</strain>
    </source>
</reference>
<keyword evidence="6" id="KW-1185">Reference proteome</keyword>
<dbReference type="SUPFAM" id="SSF46689">
    <property type="entry name" value="Homeodomain-like"/>
    <property type="match status" value="2"/>
</dbReference>
<proteinExistence type="predicted"/>
<dbReference type="InterPro" id="IPR020449">
    <property type="entry name" value="Tscrpt_reg_AraC-type_HTH"/>
</dbReference>
<sequence length="288" mass="34254">MQTLRFQAPPYPTFITGGKATFPRNHKHFHHSLPVFDLLYVRSGTLFLTEGNNRYSIYPGEYIIFTPNVEHYGHRVCEEETEFYWIHFDTETKAEWTNQEATEWREIIHKEASYTTPASYTLHLPKHGRYPADQQLERLIDQLLLQHESKDPMERMKEQQTFQQFLIWTQQAALHIPNAAQLKAEELIRYIEEHYDQQLEIREIAKELALHPDYLTRVMKQATGVTPNEYLTQYRLTRAKQLLSTTEWTIAEVSTQVGIQDHAYFSRLFKRKEGRTPKEYRRFVQSTS</sequence>